<feature type="domain" description="Luciferase-like" evidence="3">
    <location>
        <begin position="15"/>
        <end position="304"/>
    </location>
</feature>
<dbReference type="Pfam" id="PF00296">
    <property type="entry name" value="Bac_luciferase"/>
    <property type="match status" value="1"/>
</dbReference>
<dbReference type="SUPFAM" id="SSF51679">
    <property type="entry name" value="Bacterial luciferase-like"/>
    <property type="match status" value="1"/>
</dbReference>
<gene>
    <name evidence="4" type="ORF">SAMN02927937_01573</name>
</gene>
<dbReference type="InterPro" id="IPR011251">
    <property type="entry name" value="Luciferase-like_dom"/>
</dbReference>
<protein>
    <submittedName>
        <fullName evidence="4">Probable oxidoreductase, LLM family</fullName>
    </submittedName>
</protein>
<evidence type="ECO:0000256" key="2">
    <source>
        <dbReference type="ARBA" id="ARBA00023033"/>
    </source>
</evidence>
<evidence type="ECO:0000256" key="1">
    <source>
        <dbReference type="ARBA" id="ARBA00023002"/>
    </source>
</evidence>
<organism evidence="4 5">
    <name type="scientific">Paenimyroides marinum</name>
    <dbReference type="NCBI Taxonomy" id="1159016"/>
    <lineage>
        <taxon>Bacteria</taxon>
        <taxon>Pseudomonadati</taxon>
        <taxon>Bacteroidota</taxon>
        <taxon>Flavobacteriia</taxon>
        <taxon>Flavobacteriales</taxon>
        <taxon>Flavobacteriaceae</taxon>
        <taxon>Paenimyroides</taxon>
    </lineage>
</organism>
<dbReference type="PANTHER" id="PTHR30137:SF8">
    <property type="entry name" value="BLR5498 PROTEIN"/>
    <property type="match status" value="1"/>
</dbReference>
<dbReference type="RefSeq" id="WP_091098625.1">
    <property type="nucleotide sequence ID" value="NZ_FNXE01000020.1"/>
</dbReference>
<keyword evidence="5" id="KW-1185">Reference proteome</keyword>
<evidence type="ECO:0000313" key="5">
    <source>
        <dbReference type="Proteomes" id="UP000199634"/>
    </source>
</evidence>
<dbReference type="STRING" id="1159016.SAMN02927937_01573"/>
<keyword evidence="1" id="KW-0560">Oxidoreductase</keyword>
<dbReference type="PANTHER" id="PTHR30137">
    <property type="entry name" value="LUCIFERASE-LIKE MONOOXYGENASE"/>
    <property type="match status" value="1"/>
</dbReference>
<dbReference type="EMBL" id="FNXE01000020">
    <property type="protein sequence ID" value="SEH81578.1"/>
    <property type="molecule type" value="Genomic_DNA"/>
</dbReference>
<name>A0A1H6LAJ4_9FLAO</name>
<dbReference type="AlphaFoldDB" id="A0A1H6LAJ4"/>
<proteinExistence type="predicted"/>
<evidence type="ECO:0000259" key="3">
    <source>
        <dbReference type="Pfam" id="PF00296"/>
    </source>
</evidence>
<dbReference type="InterPro" id="IPR036661">
    <property type="entry name" value="Luciferase-like_sf"/>
</dbReference>
<dbReference type="GO" id="GO:0004497">
    <property type="term" value="F:monooxygenase activity"/>
    <property type="evidence" value="ECO:0007669"/>
    <property type="project" value="UniProtKB-KW"/>
</dbReference>
<dbReference type="GO" id="GO:0016705">
    <property type="term" value="F:oxidoreductase activity, acting on paired donors, with incorporation or reduction of molecular oxygen"/>
    <property type="evidence" value="ECO:0007669"/>
    <property type="project" value="InterPro"/>
</dbReference>
<reference evidence="4 5" key="1">
    <citation type="submission" date="2016-10" db="EMBL/GenBank/DDBJ databases">
        <authorList>
            <person name="de Groot N.N."/>
        </authorList>
    </citation>
    <scope>NUCLEOTIDE SEQUENCE [LARGE SCALE GENOMIC DNA]</scope>
    <source>
        <strain evidence="4 5">CGMCC 1.10825</strain>
    </source>
</reference>
<evidence type="ECO:0000313" key="4">
    <source>
        <dbReference type="EMBL" id="SEH81578.1"/>
    </source>
</evidence>
<dbReference type="InterPro" id="IPR050766">
    <property type="entry name" value="Bact_Lucif_Oxidored"/>
</dbReference>
<sequence>MELGISMFGDLKLNQETQLRKAPHQRFTEMLEQVRLADEVGLDVFEMGEHHRADYSVTNPQLFLSAAAAVTKNIQLGSAVTVLSSSDPVRLFEDFSMLDQLSKGRVHIMAGRGSFTESFPLFGFDLNNYDALFEDKLMLLLDLIEKNGTDINWNGRLTQNLQNVNLYPKPYKKQLPVWIAVGGTPASVLRAARLGLPITFAIIGGMPINFKPLIDYYKENYLAAGHNINNMQIGINSHTFVGTSDAIKDDYYPFYAAQMDNIGKDRGWAPFNKEVFLNTTRPEGAYFMGEPNAVIDKILQQHEWFGHTRFVGQMDVGDPDHNMLMKSIELFGTKVAPEVRKVLK</sequence>
<dbReference type="OrthoDB" id="9776438at2"/>
<dbReference type="Gene3D" id="3.20.20.30">
    <property type="entry name" value="Luciferase-like domain"/>
    <property type="match status" value="1"/>
</dbReference>
<dbReference type="GO" id="GO:0005829">
    <property type="term" value="C:cytosol"/>
    <property type="evidence" value="ECO:0007669"/>
    <property type="project" value="TreeGrafter"/>
</dbReference>
<keyword evidence="2" id="KW-0503">Monooxygenase</keyword>
<accession>A0A1H6LAJ4</accession>
<dbReference type="Proteomes" id="UP000199634">
    <property type="component" value="Unassembled WGS sequence"/>
</dbReference>